<dbReference type="InterPro" id="IPR050598">
    <property type="entry name" value="AminoAcid_Transporter"/>
</dbReference>
<dbReference type="OrthoDB" id="5982228at2759"/>
<keyword evidence="3 6" id="KW-1133">Transmembrane helix</keyword>
<feature type="transmembrane region" description="Helical" evidence="6">
    <location>
        <begin position="444"/>
        <end position="466"/>
    </location>
</feature>
<dbReference type="PIRSF" id="PIRSF006060">
    <property type="entry name" value="AA_transporter"/>
    <property type="match status" value="1"/>
</dbReference>
<feature type="transmembrane region" description="Helical" evidence="6">
    <location>
        <begin position="478"/>
        <end position="498"/>
    </location>
</feature>
<evidence type="ECO:0000256" key="2">
    <source>
        <dbReference type="ARBA" id="ARBA00022692"/>
    </source>
</evidence>
<accession>A0A6A6SA69</accession>
<evidence type="ECO:0000256" key="1">
    <source>
        <dbReference type="ARBA" id="ARBA00004141"/>
    </source>
</evidence>
<feature type="transmembrane region" description="Helical" evidence="6">
    <location>
        <begin position="53"/>
        <end position="77"/>
    </location>
</feature>
<dbReference type="FunFam" id="1.20.1740.10:FF:000025">
    <property type="entry name" value="High-affinity methionine permease"/>
    <property type="match status" value="1"/>
</dbReference>
<keyword evidence="2 6" id="KW-0812">Transmembrane</keyword>
<dbReference type="PANTHER" id="PTHR11785:SF382">
    <property type="entry name" value="LOW-AFFINITY METHIONINE PERMEASE"/>
    <property type="match status" value="1"/>
</dbReference>
<sequence>MATKLDPDVNQTVRDADDDGNSTTPPHYDNAVVQEDNTYAFDDSRKLGITGSVFLILNKMIGTGIFSTPSGIFAATGSVGVSIFLWIIGGILTFAGLSVFMEFGLAIPRSGGEKNYLERVYRKPKYMATCVLAAQMILLGFSSGNSLAFGRYVLFASGSTAPDGWEARGIAIVCITFAVVLHATLPKWGVRLFNVLGVFKVLVLVIVVFSGFAALAGHLKIEQPHNFDHAFRLEVGDGYGGGGAYAYCTALLRIVYSYKGWENANYVLGEIRNPKKTLSIAAPLAVGGVTILYVLANVAYFAAIPKSDLAKSEVIVAGLFFKNVFGDSAGARSLPALVALSNLGNVLAVSFAHARLNQEFAKEGLLPFSKFWASNKPFNAPATALFLHWIITVIILVAPPAGPAYNFITDLYTYPGAWINGFVAAGLIYLQYSKRERWTSPWHTFLPVSLLYFAANAFLAIVPFIPPDGDWNAEGYPYYVFPVVGVGVLLLGVAYWTAWTKIWPKLGGYKIVSERSEDERGNEHIRYIKVYTKKNA</sequence>
<reference evidence="7" key="1">
    <citation type="journal article" date="2020" name="Stud. Mycol.">
        <title>101 Dothideomycetes genomes: a test case for predicting lifestyles and emergence of pathogens.</title>
        <authorList>
            <person name="Haridas S."/>
            <person name="Albert R."/>
            <person name="Binder M."/>
            <person name="Bloem J."/>
            <person name="Labutti K."/>
            <person name="Salamov A."/>
            <person name="Andreopoulos B."/>
            <person name="Baker S."/>
            <person name="Barry K."/>
            <person name="Bills G."/>
            <person name="Bluhm B."/>
            <person name="Cannon C."/>
            <person name="Castanera R."/>
            <person name="Culley D."/>
            <person name="Daum C."/>
            <person name="Ezra D."/>
            <person name="Gonzalez J."/>
            <person name="Henrissat B."/>
            <person name="Kuo A."/>
            <person name="Liang C."/>
            <person name="Lipzen A."/>
            <person name="Lutzoni F."/>
            <person name="Magnuson J."/>
            <person name="Mondo S."/>
            <person name="Nolan M."/>
            <person name="Ohm R."/>
            <person name="Pangilinan J."/>
            <person name="Park H.-J."/>
            <person name="Ramirez L."/>
            <person name="Alfaro M."/>
            <person name="Sun H."/>
            <person name="Tritt A."/>
            <person name="Yoshinaga Y."/>
            <person name="Zwiers L.-H."/>
            <person name="Turgeon B."/>
            <person name="Goodwin S."/>
            <person name="Spatafora J."/>
            <person name="Crous P."/>
            <person name="Grigoriev I."/>
        </authorList>
    </citation>
    <scope>NUCLEOTIDE SEQUENCE</scope>
    <source>
        <strain evidence="7">CBS 473.64</strain>
    </source>
</reference>
<gene>
    <name evidence="7" type="ORF">P280DRAFT_443189</name>
</gene>
<evidence type="ECO:0000256" key="4">
    <source>
        <dbReference type="ARBA" id="ARBA00023136"/>
    </source>
</evidence>
<evidence type="ECO:0000256" key="6">
    <source>
        <dbReference type="SAM" id="Phobius"/>
    </source>
</evidence>
<keyword evidence="4 6" id="KW-0472">Membrane</keyword>
<feature type="transmembrane region" description="Helical" evidence="6">
    <location>
        <begin position="377"/>
        <end position="399"/>
    </location>
</feature>
<feature type="transmembrane region" description="Helical" evidence="6">
    <location>
        <begin position="239"/>
        <end position="256"/>
    </location>
</feature>
<dbReference type="Proteomes" id="UP000799753">
    <property type="component" value="Unassembled WGS sequence"/>
</dbReference>
<dbReference type="PANTHER" id="PTHR11785">
    <property type="entry name" value="AMINO ACID TRANSPORTER"/>
    <property type="match status" value="1"/>
</dbReference>
<evidence type="ECO:0000256" key="5">
    <source>
        <dbReference type="SAM" id="MobiDB-lite"/>
    </source>
</evidence>
<dbReference type="InterPro" id="IPR002293">
    <property type="entry name" value="AA/rel_permease1"/>
</dbReference>
<dbReference type="AlphaFoldDB" id="A0A6A6SA69"/>
<feature type="transmembrane region" description="Helical" evidence="6">
    <location>
        <begin position="277"/>
        <end position="303"/>
    </location>
</feature>
<feature type="transmembrane region" description="Helical" evidence="6">
    <location>
        <begin position="83"/>
        <end position="105"/>
    </location>
</feature>
<feature type="transmembrane region" description="Helical" evidence="6">
    <location>
        <begin position="197"/>
        <end position="219"/>
    </location>
</feature>
<dbReference type="GO" id="GO:0015179">
    <property type="term" value="F:L-amino acid transmembrane transporter activity"/>
    <property type="evidence" value="ECO:0007669"/>
    <property type="project" value="TreeGrafter"/>
</dbReference>
<dbReference type="Pfam" id="PF13520">
    <property type="entry name" value="AA_permease_2"/>
    <property type="match status" value="1"/>
</dbReference>
<keyword evidence="8" id="KW-1185">Reference proteome</keyword>
<evidence type="ECO:0000313" key="8">
    <source>
        <dbReference type="Proteomes" id="UP000799753"/>
    </source>
</evidence>
<proteinExistence type="predicted"/>
<comment type="subcellular location">
    <subcellularLocation>
        <location evidence="1">Membrane</location>
        <topology evidence="1">Multi-pass membrane protein</topology>
    </subcellularLocation>
</comment>
<feature type="transmembrane region" description="Helical" evidence="6">
    <location>
        <begin position="411"/>
        <end position="432"/>
    </location>
</feature>
<organism evidence="7 8">
    <name type="scientific">Massarina eburnea CBS 473.64</name>
    <dbReference type="NCBI Taxonomy" id="1395130"/>
    <lineage>
        <taxon>Eukaryota</taxon>
        <taxon>Fungi</taxon>
        <taxon>Dikarya</taxon>
        <taxon>Ascomycota</taxon>
        <taxon>Pezizomycotina</taxon>
        <taxon>Dothideomycetes</taxon>
        <taxon>Pleosporomycetidae</taxon>
        <taxon>Pleosporales</taxon>
        <taxon>Massarineae</taxon>
        <taxon>Massarinaceae</taxon>
        <taxon>Massarina</taxon>
    </lineage>
</organism>
<feature type="transmembrane region" description="Helical" evidence="6">
    <location>
        <begin position="167"/>
        <end position="185"/>
    </location>
</feature>
<name>A0A6A6SA69_9PLEO</name>
<dbReference type="Gene3D" id="1.20.1740.10">
    <property type="entry name" value="Amino acid/polyamine transporter I"/>
    <property type="match status" value="1"/>
</dbReference>
<feature type="transmembrane region" description="Helical" evidence="6">
    <location>
        <begin position="334"/>
        <end position="356"/>
    </location>
</feature>
<feature type="region of interest" description="Disordered" evidence="5">
    <location>
        <begin position="1"/>
        <end position="29"/>
    </location>
</feature>
<dbReference type="GO" id="GO:0016020">
    <property type="term" value="C:membrane"/>
    <property type="evidence" value="ECO:0007669"/>
    <property type="project" value="UniProtKB-SubCell"/>
</dbReference>
<feature type="transmembrane region" description="Helical" evidence="6">
    <location>
        <begin position="126"/>
        <end position="147"/>
    </location>
</feature>
<evidence type="ECO:0000313" key="7">
    <source>
        <dbReference type="EMBL" id="KAF2644480.1"/>
    </source>
</evidence>
<dbReference type="EMBL" id="MU006778">
    <property type="protein sequence ID" value="KAF2644480.1"/>
    <property type="molecule type" value="Genomic_DNA"/>
</dbReference>
<evidence type="ECO:0000256" key="3">
    <source>
        <dbReference type="ARBA" id="ARBA00022989"/>
    </source>
</evidence>
<protein>
    <submittedName>
        <fullName evidence="7">Amino acid transporter</fullName>
    </submittedName>
</protein>